<reference evidence="1" key="1">
    <citation type="journal article" date="2014" name="Front. Microbiol.">
        <title>High frequency of phylogenetically diverse reductive dehalogenase-homologous genes in deep subseafloor sedimentary metagenomes.</title>
        <authorList>
            <person name="Kawai M."/>
            <person name="Futagami T."/>
            <person name="Toyoda A."/>
            <person name="Takaki Y."/>
            <person name="Nishi S."/>
            <person name="Hori S."/>
            <person name="Arai W."/>
            <person name="Tsubouchi T."/>
            <person name="Morono Y."/>
            <person name="Uchiyama I."/>
            <person name="Ito T."/>
            <person name="Fujiyama A."/>
            <person name="Inagaki F."/>
            <person name="Takami H."/>
        </authorList>
    </citation>
    <scope>NUCLEOTIDE SEQUENCE</scope>
    <source>
        <strain evidence="1">Expedition CK06-06</strain>
    </source>
</reference>
<dbReference type="SUPFAM" id="SSF52317">
    <property type="entry name" value="Class I glutamine amidotransferase-like"/>
    <property type="match status" value="1"/>
</dbReference>
<gene>
    <name evidence="1" type="ORF">S03H2_09626</name>
</gene>
<accession>X1DY08</accession>
<dbReference type="InterPro" id="IPR029062">
    <property type="entry name" value="Class_I_gatase-like"/>
</dbReference>
<dbReference type="AlphaFoldDB" id="X1DY08"/>
<sequence>VDVLVLGNPIDDYFSNIEIKDIVNFVRTGGNLILISEYGADYLQKTNLNDIAPNFGILFEKNIKLMAKD</sequence>
<protein>
    <submittedName>
        <fullName evidence="1">Uncharacterized protein</fullName>
    </submittedName>
</protein>
<organism evidence="1">
    <name type="scientific">marine sediment metagenome</name>
    <dbReference type="NCBI Taxonomy" id="412755"/>
    <lineage>
        <taxon>unclassified sequences</taxon>
        <taxon>metagenomes</taxon>
        <taxon>ecological metagenomes</taxon>
    </lineage>
</organism>
<evidence type="ECO:0000313" key="1">
    <source>
        <dbReference type="EMBL" id="GAH25157.1"/>
    </source>
</evidence>
<name>X1DY08_9ZZZZ</name>
<comment type="caution">
    <text evidence="1">The sequence shown here is derived from an EMBL/GenBank/DDBJ whole genome shotgun (WGS) entry which is preliminary data.</text>
</comment>
<feature type="non-terminal residue" evidence="1">
    <location>
        <position position="1"/>
    </location>
</feature>
<proteinExistence type="predicted"/>
<dbReference type="EMBL" id="BARU01004951">
    <property type="protein sequence ID" value="GAH25157.1"/>
    <property type="molecule type" value="Genomic_DNA"/>
</dbReference>